<dbReference type="InterPro" id="IPR045057">
    <property type="entry name" value="Gcn5-rel_NAT"/>
</dbReference>
<dbReference type="SUPFAM" id="SSF55729">
    <property type="entry name" value="Acyl-CoA N-acyltransferases (Nat)"/>
    <property type="match status" value="1"/>
</dbReference>
<protein>
    <submittedName>
        <fullName evidence="1">GNAT family N-acetyltransferase</fullName>
    </submittedName>
</protein>
<dbReference type="KEGG" id="aez:C3E78_06340"/>
<proteinExistence type="predicted"/>
<reference evidence="2" key="1">
    <citation type="submission" date="2018-01" db="EMBL/GenBank/DDBJ databases">
        <authorList>
            <person name="Li J."/>
        </authorList>
    </citation>
    <scope>NUCLEOTIDE SEQUENCE [LARGE SCALE GENOMIC DNA]</scope>
    <source>
        <strain evidence="2">592</strain>
    </source>
</reference>
<dbReference type="GO" id="GO:0016740">
    <property type="term" value="F:transferase activity"/>
    <property type="evidence" value="ECO:0007669"/>
    <property type="project" value="UniProtKB-KW"/>
</dbReference>
<keyword evidence="1" id="KW-0808">Transferase</keyword>
<sequence>MTTTVQDNPTDSRFEIMVDGELAGFVDYRKDGDEYALPHTRVFSQFEGQGIGGKLVTGALDEIASRGGTVLPYCPFVPKVIRDNPAFLELVPEDQRATFGL</sequence>
<dbReference type="Proteomes" id="UP000244384">
    <property type="component" value="Chromosome"/>
</dbReference>
<accession>A0A2S0WKP6</accession>
<dbReference type="Gene3D" id="3.40.630.30">
    <property type="match status" value="1"/>
</dbReference>
<dbReference type="CDD" id="cd04301">
    <property type="entry name" value="NAT_SF"/>
    <property type="match status" value="1"/>
</dbReference>
<dbReference type="Pfam" id="PF14542">
    <property type="entry name" value="Acetyltransf_CG"/>
    <property type="match status" value="1"/>
</dbReference>
<dbReference type="PROSITE" id="PS51729">
    <property type="entry name" value="GNAT_YJDJ"/>
    <property type="match status" value="1"/>
</dbReference>
<evidence type="ECO:0000313" key="1">
    <source>
        <dbReference type="EMBL" id="AWB91852.1"/>
    </source>
</evidence>
<accession>A0A5F2EST7</accession>
<dbReference type="OrthoDB" id="5405911at2"/>
<organism evidence="1 2">
    <name type="scientific">Aeromicrobium chenweiae</name>
    <dbReference type="NCBI Taxonomy" id="2079793"/>
    <lineage>
        <taxon>Bacteria</taxon>
        <taxon>Bacillati</taxon>
        <taxon>Actinomycetota</taxon>
        <taxon>Actinomycetes</taxon>
        <taxon>Propionibacteriales</taxon>
        <taxon>Nocardioidaceae</taxon>
        <taxon>Aeromicrobium</taxon>
    </lineage>
</organism>
<dbReference type="EMBL" id="CP026952">
    <property type="protein sequence ID" value="AWB91852.1"/>
    <property type="molecule type" value="Genomic_DNA"/>
</dbReference>
<dbReference type="InterPro" id="IPR031165">
    <property type="entry name" value="GNAT_YJDJ"/>
</dbReference>
<dbReference type="PANTHER" id="PTHR31435">
    <property type="entry name" value="PROTEIN NATD1"/>
    <property type="match status" value="1"/>
</dbReference>
<name>A0A2S0WKP6_9ACTN</name>
<evidence type="ECO:0000313" key="2">
    <source>
        <dbReference type="Proteomes" id="UP000244384"/>
    </source>
</evidence>
<dbReference type="RefSeq" id="WP_108577497.1">
    <property type="nucleotide sequence ID" value="NZ_CP026952.1"/>
</dbReference>
<dbReference type="AlphaFoldDB" id="A0A2S0WKP6"/>
<dbReference type="PANTHER" id="PTHR31435:SF10">
    <property type="entry name" value="BSR4717 PROTEIN"/>
    <property type="match status" value="1"/>
</dbReference>
<dbReference type="InterPro" id="IPR016181">
    <property type="entry name" value="Acyl_CoA_acyltransferase"/>
</dbReference>
<keyword evidence="2" id="KW-1185">Reference proteome</keyword>
<gene>
    <name evidence="1" type="ORF">C3E78_06340</name>
</gene>